<proteinExistence type="predicted"/>
<accession>A0A494XWI2</accession>
<comment type="caution">
    <text evidence="1">The sequence shown here is derived from an EMBL/GenBank/DDBJ whole genome shotgun (WGS) entry which is preliminary data.</text>
</comment>
<dbReference type="AlphaFoldDB" id="A0A494XWI2"/>
<dbReference type="OrthoDB" id="9104467at2"/>
<organism evidence="1 2">
    <name type="scientific">Pararobbsia silviterrae</name>
    <dbReference type="NCBI Taxonomy" id="1792498"/>
    <lineage>
        <taxon>Bacteria</taxon>
        <taxon>Pseudomonadati</taxon>
        <taxon>Pseudomonadota</taxon>
        <taxon>Betaproteobacteria</taxon>
        <taxon>Burkholderiales</taxon>
        <taxon>Burkholderiaceae</taxon>
        <taxon>Pararobbsia</taxon>
    </lineage>
</organism>
<keyword evidence="2" id="KW-1185">Reference proteome</keyword>
<evidence type="ECO:0000313" key="1">
    <source>
        <dbReference type="EMBL" id="RKP53346.1"/>
    </source>
</evidence>
<protein>
    <submittedName>
        <fullName evidence="1">Bacteriocin</fullName>
    </submittedName>
</protein>
<reference evidence="1 2" key="1">
    <citation type="submission" date="2018-10" db="EMBL/GenBank/DDBJ databases">
        <title>Robbsia sp. DHC34, isolated from soil.</title>
        <authorList>
            <person name="Gao Z.-H."/>
            <person name="Qiu L.-H."/>
        </authorList>
    </citation>
    <scope>NUCLEOTIDE SEQUENCE [LARGE SCALE GENOMIC DNA]</scope>
    <source>
        <strain evidence="1 2">DHC34</strain>
    </source>
</reference>
<dbReference type="RefSeq" id="WP_121087975.1">
    <property type="nucleotide sequence ID" value="NZ_RBZU01000007.1"/>
</dbReference>
<sequence>MNATLSIKDLAINKELSNKELASVRGGSNYSSIGSQAQQVVGGGGFLSGTSNMGTYSPVVQQGGDTTTTVNLSSITSVLSQLTAWNQQA</sequence>
<dbReference type="Proteomes" id="UP000270342">
    <property type="component" value="Unassembled WGS sequence"/>
</dbReference>
<name>A0A494XWI2_9BURK</name>
<dbReference type="EMBL" id="RBZU01000007">
    <property type="protein sequence ID" value="RKP53346.1"/>
    <property type="molecule type" value="Genomic_DNA"/>
</dbReference>
<dbReference type="InterPro" id="IPR010133">
    <property type="entry name" value="Bacteriocin_signal_seq"/>
</dbReference>
<gene>
    <name evidence="1" type="ORF">D7S86_16625</name>
</gene>
<evidence type="ECO:0000313" key="2">
    <source>
        <dbReference type="Proteomes" id="UP000270342"/>
    </source>
</evidence>
<dbReference type="NCBIfam" id="TIGR01847">
    <property type="entry name" value="bacteriocin_sig"/>
    <property type="match status" value="1"/>
</dbReference>